<gene>
    <name evidence="1" type="ORF">CRX53_02750</name>
    <name evidence="2" type="ORF">NCTC13032_01377</name>
</gene>
<sequence length="199" mass="21646">MTINDSNPVATPDGIRLTVAEPAGTLLLSWHEAVRQLDSGQFDDSLADGLQMIIQLQWAAVHGWFVTTNEQKALMWRWIIACLFLLEQAEANGTVEVANEDGGTDLAVIYSGKNGGMAVYPASERMSLATHIEGIAIQKYGAVTGLERAILLYEGMAEVPPAGGPLRLSQWGREALKMLHDDFIRMVNTEGMPAEPTAH</sequence>
<organism evidence="2 4">
    <name type="scientific">Leclercia adecarboxylata</name>
    <dbReference type="NCBI Taxonomy" id="83655"/>
    <lineage>
        <taxon>Bacteria</taxon>
        <taxon>Pseudomonadati</taxon>
        <taxon>Pseudomonadota</taxon>
        <taxon>Gammaproteobacteria</taxon>
        <taxon>Enterobacterales</taxon>
        <taxon>Enterobacteriaceae</taxon>
        <taxon>Leclercia</taxon>
    </lineage>
</organism>
<evidence type="ECO:0000313" key="1">
    <source>
        <dbReference type="EMBL" id="PHH02952.1"/>
    </source>
</evidence>
<evidence type="ECO:0000313" key="2">
    <source>
        <dbReference type="EMBL" id="VTP64301.1"/>
    </source>
</evidence>
<dbReference type="EMBL" id="PDLK01000002">
    <property type="protein sequence ID" value="PHH02952.1"/>
    <property type="molecule type" value="Genomic_DNA"/>
</dbReference>
<evidence type="ECO:0000313" key="3">
    <source>
        <dbReference type="Proteomes" id="UP000222768"/>
    </source>
</evidence>
<proteinExistence type="predicted"/>
<accession>A0A4U9HLY1</accession>
<dbReference type="EMBL" id="LR590464">
    <property type="protein sequence ID" value="VTP64301.1"/>
    <property type="molecule type" value="Genomic_DNA"/>
</dbReference>
<reference evidence="1" key="1">
    <citation type="submission" date="2017-09" db="EMBL/GenBank/DDBJ databases">
        <title>FDA dAtabase for Regulatory Grade micrObial Sequences (FDA-ARGOS): Supporting development and validation of Infectious Disease Dx tests.</title>
        <authorList>
            <person name="Minogue T."/>
            <person name="Wolcott M."/>
            <person name="Wasieloski L."/>
            <person name="Aguilar W."/>
            <person name="Moore D."/>
            <person name="Tallon L.J."/>
            <person name="Sadzewicz L."/>
            <person name="Ott S."/>
            <person name="Zhao X."/>
            <person name="Nagaraj S."/>
            <person name="Vavikolanu K."/>
            <person name="Aluvathingal J."/>
            <person name="Nadendla S."/>
            <person name="Sichtig H."/>
        </authorList>
    </citation>
    <scope>NUCLEOTIDE SEQUENCE</scope>
    <source>
        <strain evidence="1">FDAARGOS_404</strain>
    </source>
</reference>
<reference evidence="3" key="2">
    <citation type="submission" date="2017-09" db="EMBL/GenBank/DDBJ databases">
        <title>FDA dAtabase for Regulatory Grade micrObial Sequences (FDA-ARGOS): Supporting development and validation of Infectious Disease Dx tests.</title>
        <authorList>
            <person name="Minogue T."/>
            <person name="Wolcott M."/>
            <person name="Wasieloski L."/>
            <person name="Aguilar W."/>
            <person name="Moore D."/>
            <person name="Tallon L."/>
            <person name="Sadzewicz L."/>
            <person name="Ott S."/>
            <person name="Zhao X."/>
            <person name="Nagaraj S."/>
            <person name="Vavikolanu K."/>
            <person name="Aluvathingal J."/>
            <person name="Nadendla S."/>
            <person name="Sichtig H."/>
        </authorList>
    </citation>
    <scope>NUCLEOTIDE SEQUENCE [LARGE SCALE GENOMIC DNA]</scope>
    <source>
        <strain evidence="3">FDAARGOS_404</strain>
    </source>
</reference>
<reference evidence="2 4" key="3">
    <citation type="submission" date="2019-05" db="EMBL/GenBank/DDBJ databases">
        <authorList>
            <consortium name="Pathogen Informatics"/>
        </authorList>
    </citation>
    <scope>NUCLEOTIDE SEQUENCE [LARGE SCALE GENOMIC DNA]</scope>
    <source>
        <strain evidence="2 4">NCTC13032</strain>
    </source>
</reference>
<dbReference type="Proteomes" id="UP000222768">
    <property type="component" value="Unassembled WGS sequence"/>
</dbReference>
<dbReference type="Proteomes" id="UP000310719">
    <property type="component" value="Chromosome"/>
</dbReference>
<dbReference type="RefSeq" id="WP_051916113.1">
    <property type="nucleotide sequence ID" value="NZ_CP083630.1"/>
</dbReference>
<protein>
    <submittedName>
        <fullName evidence="2">Uncharacterized protein</fullName>
    </submittedName>
</protein>
<evidence type="ECO:0000313" key="4">
    <source>
        <dbReference type="Proteomes" id="UP000310719"/>
    </source>
</evidence>
<name>A0A4U9HLY1_9ENTR</name>
<dbReference type="AlphaFoldDB" id="A0A4U9HLY1"/>